<feature type="transmembrane region" description="Helical" evidence="2">
    <location>
        <begin position="35"/>
        <end position="54"/>
    </location>
</feature>
<feature type="transmembrane region" description="Helical" evidence="2">
    <location>
        <begin position="61"/>
        <end position="80"/>
    </location>
</feature>
<reference evidence="4" key="1">
    <citation type="submission" date="2015-12" db="EMBL/GenBank/DDBJ databases">
        <authorList>
            <person name="Nair G.R."/>
            <person name="Kaur G."/>
            <person name="Mayilraj S."/>
        </authorList>
    </citation>
    <scope>NUCLEOTIDE SEQUENCE [LARGE SCALE GENOMIC DNA]</scope>
    <source>
        <strain evidence="4">CD08_4</strain>
    </source>
</reference>
<proteinExistence type="predicted"/>
<dbReference type="RefSeq" id="WP_058872806.1">
    <property type="nucleotide sequence ID" value="NZ_LQBK01000004.1"/>
</dbReference>
<evidence type="ECO:0000313" key="4">
    <source>
        <dbReference type="Proteomes" id="UP000053512"/>
    </source>
</evidence>
<name>A0A0W8IN63_KOCRO</name>
<comment type="caution">
    <text evidence="3">The sequence shown here is derived from an EMBL/GenBank/DDBJ whole genome shotgun (WGS) entry which is preliminary data.</text>
</comment>
<protein>
    <submittedName>
        <fullName evidence="3">Uncharacterized protein</fullName>
    </submittedName>
</protein>
<keyword evidence="2" id="KW-0472">Membrane</keyword>
<keyword evidence="2" id="KW-1133">Transmembrane helix</keyword>
<gene>
    <name evidence="3" type="ORF">AVL61_00195</name>
</gene>
<feature type="region of interest" description="Disordered" evidence="1">
    <location>
        <begin position="1"/>
        <end position="29"/>
    </location>
</feature>
<dbReference type="AlphaFoldDB" id="A0A0W8IN63"/>
<evidence type="ECO:0000313" key="3">
    <source>
        <dbReference type="EMBL" id="KUG61390.1"/>
    </source>
</evidence>
<dbReference type="Proteomes" id="UP000053512">
    <property type="component" value="Unassembled WGS sequence"/>
</dbReference>
<sequence>MATPFVPELPQLPEFSGGSPAPPASPRPARAFEPAATGVLLLLLALTLVLAVLVRAVPVGPLITVALLLLVSAGVLAVGAREDDGSVPVPGDLLEVPETAGAYYYDRQGRPVPIEDAF</sequence>
<accession>A0A0W8IN63</accession>
<keyword evidence="2" id="KW-0812">Transmembrane</keyword>
<evidence type="ECO:0000256" key="2">
    <source>
        <dbReference type="SAM" id="Phobius"/>
    </source>
</evidence>
<organism evidence="3 4">
    <name type="scientific">Kocuria rosea subsp. polaris</name>
    <dbReference type="NCBI Taxonomy" id="136273"/>
    <lineage>
        <taxon>Bacteria</taxon>
        <taxon>Bacillati</taxon>
        <taxon>Actinomycetota</taxon>
        <taxon>Actinomycetes</taxon>
        <taxon>Micrococcales</taxon>
        <taxon>Micrococcaceae</taxon>
        <taxon>Kocuria</taxon>
    </lineage>
</organism>
<evidence type="ECO:0000256" key="1">
    <source>
        <dbReference type="SAM" id="MobiDB-lite"/>
    </source>
</evidence>
<dbReference type="EMBL" id="LQBK01000004">
    <property type="protein sequence ID" value="KUG61390.1"/>
    <property type="molecule type" value="Genomic_DNA"/>
</dbReference>